<dbReference type="FunCoup" id="A0A1Y2G458">
    <property type="interactions" value="407"/>
</dbReference>
<feature type="domain" description="Protein kinase" evidence="9">
    <location>
        <begin position="1034"/>
        <end position="1319"/>
    </location>
</feature>
<dbReference type="InterPro" id="IPR017441">
    <property type="entry name" value="Protein_kinase_ATP_BS"/>
</dbReference>
<dbReference type="PROSITE" id="PS50011">
    <property type="entry name" value="PROTEIN_KINASE_DOM"/>
    <property type="match status" value="1"/>
</dbReference>
<feature type="compositionally biased region" description="Acidic residues" evidence="8">
    <location>
        <begin position="78"/>
        <end position="115"/>
    </location>
</feature>
<evidence type="ECO:0000313" key="10">
    <source>
        <dbReference type="EMBL" id="ORY90822.1"/>
    </source>
</evidence>
<dbReference type="PANTHER" id="PTHR48016">
    <property type="entry name" value="MAP KINASE KINASE KINASE SSK2-RELATED-RELATED"/>
    <property type="match status" value="1"/>
</dbReference>
<evidence type="ECO:0000256" key="1">
    <source>
        <dbReference type="ARBA" id="ARBA00006529"/>
    </source>
</evidence>
<feature type="region of interest" description="Disordered" evidence="8">
    <location>
        <begin position="1192"/>
        <end position="1212"/>
    </location>
</feature>
<dbReference type="GO" id="GO:0005524">
    <property type="term" value="F:ATP binding"/>
    <property type="evidence" value="ECO:0007669"/>
    <property type="project" value="UniProtKB-UniRule"/>
</dbReference>
<keyword evidence="5 10" id="KW-0418">Kinase</keyword>
<evidence type="ECO:0000256" key="4">
    <source>
        <dbReference type="ARBA" id="ARBA00022741"/>
    </source>
</evidence>
<evidence type="ECO:0000256" key="6">
    <source>
        <dbReference type="ARBA" id="ARBA00022840"/>
    </source>
</evidence>
<reference evidence="10 11" key="1">
    <citation type="submission" date="2016-07" db="EMBL/GenBank/DDBJ databases">
        <title>Pervasive Adenine N6-methylation of Active Genes in Fungi.</title>
        <authorList>
            <consortium name="DOE Joint Genome Institute"/>
            <person name="Mondo S.J."/>
            <person name="Dannebaum R.O."/>
            <person name="Kuo R.C."/>
            <person name="Labutti K."/>
            <person name="Haridas S."/>
            <person name="Kuo A."/>
            <person name="Salamov A."/>
            <person name="Ahrendt S.R."/>
            <person name="Lipzen A."/>
            <person name="Sullivan W."/>
            <person name="Andreopoulos W.B."/>
            <person name="Clum A."/>
            <person name="Lindquist E."/>
            <person name="Daum C."/>
            <person name="Ramamoorthy G.K."/>
            <person name="Gryganskyi A."/>
            <person name="Culley D."/>
            <person name="Magnuson J.K."/>
            <person name="James T.Y."/>
            <person name="O'Malley M.A."/>
            <person name="Stajich J.E."/>
            <person name="Spatafora J.W."/>
            <person name="Visel A."/>
            <person name="Grigoriev I.V."/>
        </authorList>
    </citation>
    <scope>NUCLEOTIDE SEQUENCE [LARGE SCALE GENOMIC DNA]</scope>
    <source>
        <strain evidence="10 11">62-1032</strain>
    </source>
</reference>
<proteinExistence type="inferred from homology"/>
<feature type="region of interest" description="Disordered" evidence="8">
    <location>
        <begin position="23"/>
        <end position="159"/>
    </location>
</feature>
<keyword evidence="11" id="KW-1185">Reference proteome</keyword>
<evidence type="ECO:0000313" key="11">
    <source>
        <dbReference type="Proteomes" id="UP000193467"/>
    </source>
</evidence>
<keyword evidence="4 7" id="KW-0547">Nucleotide-binding</keyword>
<dbReference type="STRING" id="106004.A0A1Y2G458"/>
<dbReference type="Proteomes" id="UP000193467">
    <property type="component" value="Unassembled WGS sequence"/>
</dbReference>
<dbReference type="PANTHER" id="PTHR48016:SF32">
    <property type="entry name" value="MITOGEN-ACTIVATED PROTEIN KINASE KINASE KINASE 4"/>
    <property type="match status" value="1"/>
</dbReference>
<feature type="region of interest" description="Disordered" evidence="8">
    <location>
        <begin position="1330"/>
        <end position="1410"/>
    </location>
</feature>
<dbReference type="GO" id="GO:0004674">
    <property type="term" value="F:protein serine/threonine kinase activity"/>
    <property type="evidence" value="ECO:0007669"/>
    <property type="project" value="UniProtKB-KW"/>
</dbReference>
<keyword evidence="6 7" id="KW-0067">ATP-binding</keyword>
<name>A0A1Y2G458_9BASI</name>
<evidence type="ECO:0000256" key="5">
    <source>
        <dbReference type="ARBA" id="ARBA00022777"/>
    </source>
</evidence>
<evidence type="ECO:0000256" key="2">
    <source>
        <dbReference type="ARBA" id="ARBA00022527"/>
    </source>
</evidence>
<gene>
    <name evidence="10" type="ORF">BCR35DRAFT_287063</name>
</gene>
<comment type="caution">
    <text evidence="10">The sequence shown here is derived from an EMBL/GenBank/DDBJ whole genome shotgun (WGS) entry which is preliminary data.</text>
</comment>
<keyword evidence="3" id="KW-0808">Transferase</keyword>
<protein>
    <submittedName>
        <fullName evidence="10">STE/STE11 protein kinase</fullName>
    </submittedName>
</protein>
<dbReference type="GO" id="GO:0038066">
    <property type="term" value="P:p38MAPK cascade"/>
    <property type="evidence" value="ECO:0007669"/>
    <property type="project" value="TreeGrafter"/>
</dbReference>
<evidence type="ECO:0000256" key="7">
    <source>
        <dbReference type="PROSITE-ProRule" id="PRU10141"/>
    </source>
</evidence>
<sequence>MPTRGPPTASAAALARANAKQASLDASLANQHRRAGAPGNRFVGVRRAGDGGPVHNGMYDTEDDPDRLYYSRGLGGLDSDEDSGDDDSVGMGDGDDGWGDDDNNPLDNEDDDDDAQPGRPPTLRTTYYQPPAVSYDLSPPGFVEPADDPTSGSEDEGPEVTDRFEWQHMLSNVLQGDVLKSEKTRLSTASLSTTTSLTSGFVGGFASNGNHSGRRQRAYAIWLLIRAKIRGRSPEEESRYLEEARAKVDEVLDEVLKFQVVDLVAPEGAPPISEEVRQRNAADQVASLLRRVDWCESLYPSRKALALEKDRVSNIEIVQRIDALRSWQQITRRLKLRVGILKMWTGDEWEMLSAPMYKKFDPATVPAGAERGFVANIVREDSLQDTFKKRLLSDVYSLVLVVKSAIIDLSPDFAAMNLPGFAADLHRLAIFPSRLAQEALRNILESVSKVDDPSVVLIDQLTADLRKGLESACEVKKQYLELADADPVSDWTLPERVEEYEETMLATLRFFFKLLHWKLKSPSKAIYFKETEIVENEWSFLSAVTEQIEEGDLLVGEHFCTLTHRLLVRVMSYFETQLQVLETRDMTVQEMLRWFSQTLDNVRARHRKLLRFGKSMLTRFENSAEYHLDNIDLTAFINALVASDHFMIYTGTFEREGIYMIGDPSLHERPHLVRHILARCFSNNTQSDHVVEPEDGMHYVLILTPRDPFMWTGRVMNLELPKLELDLRDKRVRLVADGPSIRLMRSKQMFVDLFPRFRHNIIIEQKAHLARVSREIKKIGRAIFRLAETILGSVDRVRAVSRRTPESGQELVGSYFSFAADLGQRSIKYLEPAVRSRYVLMLMKFAISWIAFICDDCVPTDPRTFKWAVAALEFAMAITRGDNILKFSSDEFALLRSKVASCMTLLISHFDILGARSSQEAKKEQERIDAARVQMKEQLQERFAALKGGVRPYEAYQQAGADDDEWREGWGQESVGSLQDAWGERVRAFEELDRNRMEIESGNRMVGRVLDKETAEDNALAFLASSSSNISIRWQQGKFIGGGTFGTVYLAVNLDSGEELAVKEIRFQALASAPHLIKTVRDEMKVMEMLRHDNIVQYYGIEVHRDKVYIFEEYCPGGSLANLLEHGAIQDEIIIQIYALQMLSGLVYLHSENVVHRDIKPDNILLDANGTIKFVDFGAAKVLAKGQKTLAGRSRMGPAPPAVDAGGLPVPGADQNSLTGTPMYLSPETVKGERRGKKGAMDVWAVGCVILECATGHRPWSNLDNEWAIMFTIGIASQHPPLPTSGQLSELGIAFLREALTIDPEERPSAAELINHPWIQDARDQLTAMNEEEGDPNARSSATSSSSGRSNAVSSLGTSMSSMDAGAVLEEEEEPEEGYEAYEGEYEEDGIVYEEGQGGIAEEEEPVEGA</sequence>
<dbReference type="InterPro" id="IPR011009">
    <property type="entry name" value="Kinase-like_dom_sf"/>
</dbReference>
<dbReference type="PROSITE" id="PS00107">
    <property type="entry name" value="PROTEIN_KINASE_ATP"/>
    <property type="match status" value="1"/>
</dbReference>
<feature type="compositionally biased region" description="Low complexity" evidence="8">
    <location>
        <begin position="1337"/>
        <end position="1355"/>
    </location>
</feature>
<dbReference type="SMART" id="SM00220">
    <property type="entry name" value="S_TKc"/>
    <property type="match status" value="1"/>
</dbReference>
<evidence type="ECO:0000259" key="9">
    <source>
        <dbReference type="PROSITE" id="PS50011"/>
    </source>
</evidence>
<dbReference type="InParanoid" id="A0A1Y2G458"/>
<feature type="binding site" evidence="7">
    <location>
        <position position="1063"/>
    </location>
    <ligand>
        <name>ATP</name>
        <dbReference type="ChEBI" id="CHEBI:30616"/>
    </ligand>
</feature>
<keyword evidence="2" id="KW-0723">Serine/threonine-protein kinase</keyword>
<dbReference type="EMBL" id="MCGR01000003">
    <property type="protein sequence ID" value="ORY90822.1"/>
    <property type="molecule type" value="Genomic_DNA"/>
</dbReference>
<feature type="compositionally biased region" description="Acidic residues" evidence="8">
    <location>
        <begin position="1401"/>
        <end position="1410"/>
    </location>
</feature>
<dbReference type="Gene3D" id="1.10.510.10">
    <property type="entry name" value="Transferase(Phosphotransferase) domain 1"/>
    <property type="match status" value="1"/>
</dbReference>
<comment type="similarity">
    <text evidence="1">Belongs to the protein kinase superfamily. STE Ser/Thr protein kinase family. MAP kinase kinase kinase subfamily.</text>
</comment>
<dbReference type="InterPro" id="IPR000719">
    <property type="entry name" value="Prot_kinase_dom"/>
</dbReference>
<evidence type="ECO:0000256" key="3">
    <source>
        <dbReference type="ARBA" id="ARBA00022679"/>
    </source>
</evidence>
<dbReference type="PROSITE" id="PS00108">
    <property type="entry name" value="PROTEIN_KINASE_ST"/>
    <property type="match status" value="1"/>
</dbReference>
<evidence type="ECO:0000256" key="8">
    <source>
        <dbReference type="SAM" id="MobiDB-lite"/>
    </source>
</evidence>
<dbReference type="Pfam" id="PF00069">
    <property type="entry name" value="Pkinase"/>
    <property type="match status" value="1"/>
</dbReference>
<dbReference type="SUPFAM" id="SSF56112">
    <property type="entry name" value="Protein kinase-like (PK-like)"/>
    <property type="match status" value="1"/>
</dbReference>
<dbReference type="InterPro" id="IPR050538">
    <property type="entry name" value="MAP_kinase_kinase_kinase"/>
</dbReference>
<dbReference type="OrthoDB" id="1043025at2759"/>
<feature type="compositionally biased region" description="Acidic residues" evidence="8">
    <location>
        <begin position="1369"/>
        <end position="1392"/>
    </location>
</feature>
<accession>A0A1Y2G458</accession>
<dbReference type="InterPro" id="IPR008271">
    <property type="entry name" value="Ser/Thr_kinase_AS"/>
</dbReference>
<organism evidence="10 11">
    <name type="scientific">Leucosporidium creatinivorum</name>
    <dbReference type="NCBI Taxonomy" id="106004"/>
    <lineage>
        <taxon>Eukaryota</taxon>
        <taxon>Fungi</taxon>
        <taxon>Dikarya</taxon>
        <taxon>Basidiomycota</taxon>
        <taxon>Pucciniomycotina</taxon>
        <taxon>Microbotryomycetes</taxon>
        <taxon>Leucosporidiales</taxon>
        <taxon>Leucosporidium</taxon>
    </lineage>
</organism>